<proteinExistence type="inferred from homology"/>
<reference evidence="18 19" key="1">
    <citation type="submission" date="2024-11" db="EMBL/GenBank/DDBJ databases">
        <title>Chromosome-level genome assembly of the freshwater bivalve Anodonta woodiana.</title>
        <authorList>
            <person name="Chen X."/>
        </authorList>
    </citation>
    <scope>NUCLEOTIDE SEQUENCE [LARGE SCALE GENOMIC DNA]</scope>
    <source>
        <strain evidence="18">MN2024</strain>
        <tissue evidence="18">Gills</tissue>
    </source>
</reference>
<keyword evidence="19" id="KW-1185">Reference proteome</keyword>
<dbReference type="InterPro" id="IPR059073">
    <property type="entry name" value="TRMT11_N"/>
</dbReference>
<evidence type="ECO:0000256" key="4">
    <source>
        <dbReference type="ARBA" id="ARBA00022603"/>
    </source>
</evidence>
<dbReference type="EC" id="2.1.1.214" evidence="12"/>
<sequence length="458" mass="53161">MSASCKTLKYLLYFANEHIEFKIAELKSLASLLNIKLDVDEACIDKKDPFLVVDLPSEDGARQIMSRTMLIRSAYELWGQGTSHEEMYRNLASFHTFRMAPYFSANTTFKIMVESFNKTITQKEKVQRIEELPQDILRFEGKVNLKNPMHIFTLMEYYGHVGTIPPDKPLAVYFGRWLCDGQRDKISYFNLQKRHFIANTTMDPLLSLIMSNLARVKKNSLVFDPFVGTGSLLVSAAHHGAYVIGTDIDYLLLHAKSKPTRARQKKRASDESVQANFEQYGLESQYLNVLVADASCHRLWRQTIHFDAIITDPPYGIREGARRVGKDAEDEEESIQNEEFPKRIPKLRDYNLSDIFLDLLDFSAKHLHMHGRLIYWLPVDRLEYKEENLPSHPCMQLIANCEQVLNRKVSRRLITMEKVRQFQDNGGMTARVEVDHYQEATFRERYFRPTNLTNDENA</sequence>
<dbReference type="CDD" id="cd02440">
    <property type="entry name" value="AdoMet_MTases"/>
    <property type="match status" value="1"/>
</dbReference>
<dbReference type="GO" id="GO:0032259">
    <property type="term" value="P:methylation"/>
    <property type="evidence" value="ECO:0007669"/>
    <property type="project" value="UniProtKB-UniRule"/>
</dbReference>
<keyword evidence="6 15" id="KW-0949">S-adenosyl-L-methionine</keyword>
<dbReference type="Gene3D" id="3.40.50.150">
    <property type="entry name" value="Vaccinia Virus protein VP39"/>
    <property type="match status" value="1"/>
</dbReference>
<evidence type="ECO:0000256" key="15">
    <source>
        <dbReference type="PROSITE-ProRule" id="PRU00959"/>
    </source>
</evidence>
<keyword evidence="8 15" id="KW-0694">RNA-binding</keyword>
<dbReference type="SUPFAM" id="SSF53335">
    <property type="entry name" value="S-adenosyl-L-methionine-dependent methyltransferases"/>
    <property type="match status" value="1"/>
</dbReference>
<dbReference type="Pfam" id="PF25904">
    <property type="entry name" value="Tmrp11_N"/>
    <property type="match status" value="1"/>
</dbReference>
<dbReference type="GO" id="GO:0160102">
    <property type="term" value="F:tRNA (guanine(10)-N2)-methyltransferase activity"/>
    <property type="evidence" value="ECO:0007669"/>
    <property type="project" value="UniProtKB-EC"/>
</dbReference>
<evidence type="ECO:0000256" key="3">
    <source>
        <dbReference type="ARBA" id="ARBA00022555"/>
    </source>
</evidence>
<dbReference type="InterPro" id="IPR002052">
    <property type="entry name" value="DNA_methylase_N6_adenine_CS"/>
</dbReference>
<feature type="domain" description="Ribosomal RNA large subunit methyltransferase K/L-like methyltransferase" evidence="16">
    <location>
        <begin position="193"/>
        <end position="323"/>
    </location>
</feature>
<evidence type="ECO:0000256" key="1">
    <source>
        <dbReference type="ARBA" id="ARBA00004496"/>
    </source>
</evidence>
<gene>
    <name evidence="18" type="ORF">ACJMK2_002201</name>
</gene>
<feature type="domain" description="tRNA (guanine(10)-N(2))-methyltransferase TRMT11 N-terminal" evidence="17">
    <location>
        <begin position="9"/>
        <end position="183"/>
    </location>
</feature>
<dbReference type="PRINTS" id="PR00507">
    <property type="entry name" value="N12N6MTFRASE"/>
</dbReference>
<evidence type="ECO:0000256" key="7">
    <source>
        <dbReference type="ARBA" id="ARBA00022694"/>
    </source>
</evidence>
<keyword evidence="5 15" id="KW-0808">Transferase</keyword>
<keyword evidence="3 15" id="KW-0820">tRNA-binding</keyword>
<evidence type="ECO:0000256" key="10">
    <source>
        <dbReference type="ARBA" id="ARBA00056270"/>
    </source>
</evidence>
<comment type="catalytic activity">
    <reaction evidence="9">
        <text>guanosine(10) in tRNA + S-adenosyl-L-methionine = N(2)-methylguanosine(10) in tRNA + S-adenosyl-L-homocysteine + H(+)</text>
        <dbReference type="Rhea" id="RHEA:43128"/>
        <dbReference type="Rhea" id="RHEA-COMP:10355"/>
        <dbReference type="Rhea" id="RHEA-COMP:10357"/>
        <dbReference type="ChEBI" id="CHEBI:15378"/>
        <dbReference type="ChEBI" id="CHEBI:57856"/>
        <dbReference type="ChEBI" id="CHEBI:59789"/>
        <dbReference type="ChEBI" id="CHEBI:74269"/>
        <dbReference type="ChEBI" id="CHEBI:74481"/>
        <dbReference type="EC" id="2.1.1.214"/>
    </reaction>
    <physiologicalReaction direction="left-to-right" evidence="9">
        <dbReference type="Rhea" id="RHEA:43129"/>
    </physiologicalReaction>
</comment>
<keyword evidence="2" id="KW-0963">Cytoplasm</keyword>
<comment type="similarity">
    <text evidence="15">Belongs to the class I-like SAM-binding methyltransferase superfamily. TRM11 methyltransferase family.</text>
</comment>
<evidence type="ECO:0000256" key="5">
    <source>
        <dbReference type="ARBA" id="ARBA00022679"/>
    </source>
</evidence>
<evidence type="ECO:0000256" key="14">
    <source>
        <dbReference type="ARBA" id="ARBA00075308"/>
    </source>
</evidence>
<evidence type="ECO:0000256" key="6">
    <source>
        <dbReference type="ARBA" id="ARBA00022691"/>
    </source>
</evidence>
<evidence type="ECO:0000259" key="16">
    <source>
        <dbReference type="Pfam" id="PF01170"/>
    </source>
</evidence>
<dbReference type="EMBL" id="JBJQND010000001">
    <property type="protein sequence ID" value="KAL3889879.1"/>
    <property type="molecule type" value="Genomic_DNA"/>
</dbReference>
<dbReference type="InterPro" id="IPR029063">
    <property type="entry name" value="SAM-dependent_MTases_sf"/>
</dbReference>
<dbReference type="PANTHER" id="PTHR13370">
    <property type="entry name" value="RNA METHYLASE-RELATED"/>
    <property type="match status" value="1"/>
</dbReference>
<evidence type="ECO:0000256" key="2">
    <source>
        <dbReference type="ARBA" id="ARBA00022490"/>
    </source>
</evidence>
<dbReference type="Proteomes" id="UP001634394">
    <property type="component" value="Unassembled WGS sequence"/>
</dbReference>
<comment type="caution">
    <text evidence="18">The sequence shown here is derived from an EMBL/GenBank/DDBJ whole genome shotgun (WGS) entry which is preliminary data.</text>
</comment>
<dbReference type="PROSITE" id="PS00092">
    <property type="entry name" value="N6_MTASE"/>
    <property type="match status" value="1"/>
</dbReference>
<dbReference type="PANTHER" id="PTHR13370:SF3">
    <property type="entry name" value="TRNA (GUANINE(10)-N2)-METHYLTRANSFERASE HOMOLOG"/>
    <property type="match status" value="1"/>
</dbReference>
<dbReference type="InterPro" id="IPR000241">
    <property type="entry name" value="RlmKL-like_Mtase"/>
</dbReference>
<evidence type="ECO:0000256" key="11">
    <source>
        <dbReference type="ARBA" id="ARBA00065434"/>
    </source>
</evidence>
<dbReference type="GO" id="GO:0000049">
    <property type="term" value="F:tRNA binding"/>
    <property type="evidence" value="ECO:0007669"/>
    <property type="project" value="UniProtKB-UniRule"/>
</dbReference>
<dbReference type="PROSITE" id="PS51627">
    <property type="entry name" value="SAM_MT_TRM11"/>
    <property type="match status" value="1"/>
</dbReference>
<comment type="function">
    <text evidence="10">Catalytic subunit of the TRMT11-TRM112 methyltransferase complex, that specifically mediates the S-adenosyl-L-methionine-dependent N(2)-methylation of guanosine nucleotide at position 10 (m2G10) in tRNAs. This is one of the major tRNA (guanine-N(2))-methyltransferases.</text>
</comment>
<keyword evidence="7 15" id="KW-0819">tRNA processing</keyword>
<accession>A0ABD3XUI3</accession>
<evidence type="ECO:0000259" key="17">
    <source>
        <dbReference type="Pfam" id="PF25904"/>
    </source>
</evidence>
<evidence type="ECO:0000313" key="19">
    <source>
        <dbReference type="Proteomes" id="UP001634394"/>
    </source>
</evidence>
<dbReference type="GO" id="GO:0005737">
    <property type="term" value="C:cytoplasm"/>
    <property type="evidence" value="ECO:0007669"/>
    <property type="project" value="UniProtKB-SubCell"/>
</dbReference>
<dbReference type="PIRSF" id="PIRSF017259">
    <property type="entry name" value="tRNA_mtfrase_TRM11"/>
    <property type="match status" value="1"/>
</dbReference>
<comment type="subcellular location">
    <subcellularLocation>
        <location evidence="1">Cytoplasm</location>
    </subcellularLocation>
</comment>
<evidence type="ECO:0000256" key="13">
    <source>
        <dbReference type="ARBA" id="ARBA00067484"/>
    </source>
</evidence>
<dbReference type="InterPro" id="IPR016691">
    <property type="entry name" value="TRMT11"/>
</dbReference>
<dbReference type="GO" id="GO:0008033">
    <property type="term" value="P:tRNA processing"/>
    <property type="evidence" value="ECO:0007669"/>
    <property type="project" value="UniProtKB-UniRule"/>
</dbReference>
<evidence type="ECO:0000256" key="9">
    <source>
        <dbReference type="ARBA" id="ARBA00050985"/>
    </source>
</evidence>
<name>A0ABD3XUI3_SINWO</name>
<organism evidence="18 19">
    <name type="scientific">Sinanodonta woodiana</name>
    <name type="common">Chinese pond mussel</name>
    <name type="synonym">Anodonta woodiana</name>
    <dbReference type="NCBI Taxonomy" id="1069815"/>
    <lineage>
        <taxon>Eukaryota</taxon>
        <taxon>Metazoa</taxon>
        <taxon>Spiralia</taxon>
        <taxon>Lophotrochozoa</taxon>
        <taxon>Mollusca</taxon>
        <taxon>Bivalvia</taxon>
        <taxon>Autobranchia</taxon>
        <taxon>Heteroconchia</taxon>
        <taxon>Palaeoheterodonta</taxon>
        <taxon>Unionida</taxon>
        <taxon>Unionoidea</taxon>
        <taxon>Unionidae</taxon>
        <taxon>Unioninae</taxon>
        <taxon>Sinanodonta</taxon>
    </lineage>
</organism>
<evidence type="ECO:0000313" key="18">
    <source>
        <dbReference type="EMBL" id="KAL3889879.1"/>
    </source>
</evidence>
<dbReference type="AlphaFoldDB" id="A0ABD3XUI3"/>
<comment type="subunit">
    <text evidence="11">Part of the heterodimeric TRMT11-TRM112 methyltransferase complex; this complex forms an active tRNA methyltransferase, where TRMT112 acts as an activator of the catalytic subunit TRMT11.</text>
</comment>
<dbReference type="Pfam" id="PF01170">
    <property type="entry name" value="UPF0020"/>
    <property type="match status" value="1"/>
</dbReference>
<evidence type="ECO:0000256" key="12">
    <source>
        <dbReference type="ARBA" id="ARBA00066937"/>
    </source>
</evidence>
<evidence type="ECO:0000256" key="8">
    <source>
        <dbReference type="ARBA" id="ARBA00022884"/>
    </source>
</evidence>
<keyword evidence="4 15" id="KW-0489">Methyltransferase</keyword>
<dbReference type="GO" id="GO:0043527">
    <property type="term" value="C:tRNA methyltransferase complex"/>
    <property type="evidence" value="ECO:0007669"/>
    <property type="project" value="UniProtKB-ARBA"/>
</dbReference>
<protein>
    <recommendedName>
        <fullName evidence="13">tRNA (guanine(10)-N(2))-methyltransferase TRMT11</fullName>
        <ecNumber evidence="12">2.1.1.214</ecNumber>
    </recommendedName>
    <alternativeName>
        <fullName evidence="14">tRNA methyltransferase 11 homolog</fullName>
    </alternativeName>
</protein>